<comment type="similarity">
    <text evidence="5">Belongs to the CofC family.</text>
</comment>
<keyword evidence="1 5" id="KW-0808">Transferase</keyword>
<dbReference type="PANTHER" id="PTHR40392:SF1">
    <property type="entry name" value="2-PHOSPHO-L-LACTATE GUANYLYLTRANSFERASE"/>
    <property type="match status" value="1"/>
</dbReference>
<dbReference type="GO" id="GO:0052645">
    <property type="term" value="P:F420-0 metabolic process"/>
    <property type="evidence" value="ECO:0007669"/>
    <property type="project" value="UniProtKB-UniRule"/>
</dbReference>
<dbReference type="InterPro" id="IPR025877">
    <property type="entry name" value="MobA-like_NTP_Trfase"/>
</dbReference>
<dbReference type="Gene3D" id="3.90.550.10">
    <property type="entry name" value="Spore Coat Polysaccharide Biosynthesis Protein SpsA, Chain A"/>
    <property type="match status" value="1"/>
</dbReference>
<dbReference type="EC" id="2.7.7.105" evidence="5"/>
<sequence length="293" mass="30041">MLKVMRAAAENPGWSIVVPVKTLVIAKSRLADLAGPHRAAFAVAVAGDTVAAALACPAVARVVVVTGDAIAAEALGRLGADVVDDPQAGLNAALRHGAAHAVRLAPGDPVAALQADLPALRPAELATVLAAAGETEESFLPDAAEIGTTFYGVRAGLPFRPRFGGESRARHLAGGAKELVLPGVASVRRDVDTPADLADAAGLGLGPRSSAVVARMWNPGEATLIDVQATVRSFDPNTRSGSVFLDDGTELLFDAAAFDAGPLRLLRSGQRVNIALDGDRITYVTLSTFPLPD</sequence>
<evidence type="ECO:0000256" key="2">
    <source>
        <dbReference type="ARBA" id="ARBA00022695"/>
    </source>
</evidence>
<dbReference type="InterPro" id="IPR029044">
    <property type="entry name" value="Nucleotide-diphossugar_trans"/>
</dbReference>
<dbReference type="HAMAP" id="MF_02114">
    <property type="entry name" value="CofC"/>
    <property type="match status" value="1"/>
</dbReference>
<gene>
    <name evidence="5" type="primary">fbiD</name>
    <name evidence="7" type="ORF">SAMN05421505_11355</name>
</gene>
<evidence type="ECO:0000256" key="1">
    <source>
        <dbReference type="ARBA" id="ARBA00022679"/>
    </source>
</evidence>
<dbReference type="AlphaFoldDB" id="A0A1G8AYW4"/>
<dbReference type="GO" id="GO:0043814">
    <property type="term" value="F:phospholactate guanylyltransferase activity"/>
    <property type="evidence" value="ECO:0007669"/>
    <property type="project" value="InterPro"/>
</dbReference>
<dbReference type="GO" id="GO:0005525">
    <property type="term" value="F:GTP binding"/>
    <property type="evidence" value="ECO:0007669"/>
    <property type="project" value="UniProtKB-KW"/>
</dbReference>
<dbReference type="SUPFAM" id="SSF53448">
    <property type="entry name" value="Nucleotide-diphospho-sugar transferases"/>
    <property type="match status" value="1"/>
</dbReference>
<dbReference type="Pfam" id="PF12804">
    <property type="entry name" value="NTP_transf_3"/>
    <property type="match status" value="1"/>
</dbReference>
<reference evidence="7 8" key="1">
    <citation type="submission" date="2016-10" db="EMBL/GenBank/DDBJ databases">
        <authorList>
            <person name="de Groot N.N."/>
        </authorList>
    </citation>
    <scope>NUCLEOTIDE SEQUENCE [LARGE SCALE GENOMIC DNA]</scope>
    <source>
        <strain evidence="7 8">CPCC 201354</strain>
    </source>
</reference>
<organism evidence="7 8">
    <name type="scientific">Sinosporangium album</name>
    <dbReference type="NCBI Taxonomy" id="504805"/>
    <lineage>
        <taxon>Bacteria</taxon>
        <taxon>Bacillati</taxon>
        <taxon>Actinomycetota</taxon>
        <taxon>Actinomycetes</taxon>
        <taxon>Streptosporangiales</taxon>
        <taxon>Streptosporangiaceae</taxon>
        <taxon>Sinosporangium</taxon>
    </lineage>
</organism>
<evidence type="ECO:0000256" key="5">
    <source>
        <dbReference type="HAMAP-Rule" id="MF_02114"/>
    </source>
</evidence>
<keyword evidence="2 5" id="KW-0548">Nucleotidyltransferase</keyword>
<dbReference type="EMBL" id="FNCN01000013">
    <property type="protein sequence ID" value="SDH26138.1"/>
    <property type="molecule type" value="Genomic_DNA"/>
</dbReference>
<accession>A0A1G8AYW4</accession>
<feature type="binding site" evidence="5">
    <location>
        <position position="148"/>
    </location>
    <ligand>
        <name>phosphoenolpyruvate</name>
        <dbReference type="ChEBI" id="CHEBI:58702"/>
    </ligand>
</feature>
<feature type="binding site" evidence="5">
    <location>
        <position position="167"/>
    </location>
    <ligand>
        <name>phosphoenolpyruvate</name>
        <dbReference type="ChEBI" id="CHEBI:58702"/>
    </ligand>
</feature>
<evidence type="ECO:0000256" key="4">
    <source>
        <dbReference type="ARBA" id="ARBA00023134"/>
    </source>
</evidence>
<comment type="catalytic activity">
    <reaction evidence="5">
        <text>phosphoenolpyruvate + GTP + H(+) = enolpyruvoyl-2-diphospho-5'-guanosine + diphosphate</text>
        <dbReference type="Rhea" id="RHEA:30519"/>
        <dbReference type="ChEBI" id="CHEBI:15378"/>
        <dbReference type="ChEBI" id="CHEBI:33019"/>
        <dbReference type="ChEBI" id="CHEBI:37565"/>
        <dbReference type="ChEBI" id="CHEBI:58702"/>
        <dbReference type="ChEBI" id="CHEBI:143701"/>
        <dbReference type="EC" id="2.7.7.105"/>
    </reaction>
</comment>
<dbReference type="NCBIfam" id="TIGR03552">
    <property type="entry name" value="F420_cofC"/>
    <property type="match status" value="1"/>
</dbReference>
<dbReference type="UniPathway" id="UPA00071"/>
<comment type="pathway">
    <text evidence="5">Cofactor biosynthesis; coenzyme F420 biosynthesis.</text>
</comment>
<evidence type="ECO:0000313" key="8">
    <source>
        <dbReference type="Proteomes" id="UP000198923"/>
    </source>
</evidence>
<dbReference type="PANTHER" id="PTHR40392">
    <property type="entry name" value="2-PHOSPHO-L-LACTATE GUANYLYLTRANSFERASE"/>
    <property type="match status" value="1"/>
</dbReference>
<protein>
    <recommendedName>
        <fullName evidence="5">Phosphoenolpyruvate guanylyltransferase</fullName>
        <shortName evidence="5">PEP guanylyltransferase</shortName>
        <ecNumber evidence="5">2.7.7.105</ecNumber>
    </recommendedName>
</protein>
<keyword evidence="8" id="KW-1185">Reference proteome</keyword>
<comment type="function">
    <text evidence="5">Guanylyltransferase that catalyzes the activation of phosphoenolpyruvate (PEP) as enolpyruvoyl-2-diphospho-5'-guanosine, via the condensation of PEP with GTP. It is involved in the biosynthesis of coenzyme F420, a hydride carrier cofactor.</text>
</comment>
<feature type="binding site" evidence="5">
    <location>
        <position position="164"/>
    </location>
    <ligand>
        <name>phosphoenolpyruvate</name>
        <dbReference type="ChEBI" id="CHEBI:58702"/>
    </ligand>
</feature>
<evidence type="ECO:0000256" key="3">
    <source>
        <dbReference type="ARBA" id="ARBA00022741"/>
    </source>
</evidence>
<name>A0A1G8AYW4_9ACTN</name>
<dbReference type="OrthoDB" id="9151145at2"/>
<feature type="domain" description="MobA-like NTP transferase" evidence="6">
    <location>
        <begin position="52"/>
        <end position="138"/>
    </location>
</feature>
<evidence type="ECO:0000259" key="6">
    <source>
        <dbReference type="Pfam" id="PF12804"/>
    </source>
</evidence>
<dbReference type="STRING" id="504805.SAMN05421505_11355"/>
<evidence type="ECO:0000313" key="7">
    <source>
        <dbReference type="EMBL" id="SDH26138.1"/>
    </source>
</evidence>
<proteinExistence type="inferred from homology"/>
<dbReference type="InterPro" id="IPR002835">
    <property type="entry name" value="CofC"/>
</dbReference>
<keyword evidence="3 5" id="KW-0547">Nucleotide-binding</keyword>
<keyword evidence="4 5" id="KW-0342">GTP-binding</keyword>
<dbReference type="Proteomes" id="UP000198923">
    <property type="component" value="Unassembled WGS sequence"/>
</dbReference>